<protein>
    <submittedName>
        <fullName evidence="1">Uncharacterized protein</fullName>
    </submittedName>
</protein>
<reference evidence="1 2" key="1">
    <citation type="journal article" date="2018" name="Front. Plant Sci.">
        <title>Red Clover (Trifolium pratense) and Zigzag Clover (T. medium) - A Picture of Genomic Similarities and Differences.</title>
        <authorList>
            <person name="Dluhosova J."/>
            <person name="Istvanek J."/>
            <person name="Nedelnik J."/>
            <person name="Repkova J."/>
        </authorList>
    </citation>
    <scope>NUCLEOTIDE SEQUENCE [LARGE SCALE GENOMIC DNA]</scope>
    <source>
        <strain evidence="2">cv. 10/8</strain>
        <tissue evidence="1">Leaf</tissue>
    </source>
</reference>
<proteinExistence type="predicted"/>
<accession>A0A392U8P6</accession>
<evidence type="ECO:0000313" key="1">
    <source>
        <dbReference type="EMBL" id="MCI68125.1"/>
    </source>
</evidence>
<feature type="non-terminal residue" evidence="1">
    <location>
        <position position="1"/>
    </location>
</feature>
<dbReference type="EMBL" id="LXQA010730965">
    <property type="protein sequence ID" value="MCI68125.1"/>
    <property type="molecule type" value="Genomic_DNA"/>
</dbReference>
<feature type="non-terminal residue" evidence="1">
    <location>
        <position position="83"/>
    </location>
</feature>
<comment type="caution">
    <text evidence="1">The sequence shown here is derived from an EMBL/GenBank/DDBJ whole genome shotgun (WGS) entry which is preliminary data.</text>
</comment>
<sequence length="83" mass="8798">GFALIESITANTYQWPTVRATSAPAKKTIGIHEVSETTAIATQVAQIHNMMKILMLPPSLPEVASEPVKVVADSAEVACVYCG</sequence>
<evidence type="ECO:0000313" key="2">
    <source>
        <dbReference type="Proteomes" id="UP000265520"/>
    </source>
</evidence>
<dbReference type="AlphaFoldDB" id="A0A392U8P6"/>
<dbReference type="Proteomes" id="UP000265520">
    <property type="component" value="Unassembled WGS sequence"/>
</dbReference>
<name>A0A392U8P6_9FABA</name>
<keyword evidence="2" id="KW-1185">Reference proteome</keyword>
<organism evidence="1 2">
    <name type="scientific">Trifolium medium</name>
    <dbReference type="NCBI Taxonomy" id="97028"/>
    <lineage>
        <taxon>Eukaryota</taxon>
        <taxon>Viridiplantae</taxon>
        <taxon>Streptophyta</taxon>
        <taxon>Embryophyta</taxon>
        <taxon>Tracheophyta</taxon>
        <taxon>Spermatophyta</taxon>
        <taxon>Magnoliopsida</taxon>
        <taxon>eudicotyledons</taxon>
        <taxon>Gunneridae</taxon>
        <taxon>Pentapetalae</taxon>
        <taxon>rosids</taxon>
        <taxon>fabids</taxon>
        <taxon>Fabales</taxon>
        <taxon>Fabaceae</taxon>
        <taxon>Papilionoideae</taxon>
        <taxon>50 kb inversion clade</taxon>
        <taxon>NPAAA clade</taxon>
        <taxon>Hologalegina</taxon>
        <taxon>IRL clade</taxon>
        <taxon>Trifolieae</taxon>
        <taxon>Trifolium</taxon>
    </lineage>
</organism>